<dbReference type="Proteomes" id="UP000001194">
    <property type="component" value="Unassembled WGS sequence"/>
</dbReference>
<dbReference type="InterPro" id="IPR045167">
    <property type="entry name" value="Hobbit"/>
</dbReference>
<evidence type="ECO:0000256" key="1">
    <source>
        <dbReference type="SAM" id="MobiDB-lite"/>
    </source>
</evidence>
<gene>
    <name evidence="5" type="ORF">LACBIDRAFT_311880</name>
</gene>
<evidence type="ECO:0000259" key="4">
    <source>
        <dbReference type="SMART" id="SM01216"/>
    </source>
</evidence>
<dbReference type="InterPro" id="IPR019441">
    <property type="entry name" value="FMP27/BLTP2/Hobbit_GFWDK_RBG"/>
</dbReference>
<sequence length="2888" mass="323180">MNSNWSRVNFRTRVTSLGQVLPARHNHYCSTFNVHTQQWSTPYQGSCWDKASGTSQLPFANNAFSTWLHFSPIFHSSLLSLALWFLRLTIFSLCLRTYFGPWLLASMSNHIRVRSISFRSIRGLYFRRGRCTWRVERVGYVWSSFEGSKRLALKLDGLSLEIGMAEPEKTASPPRRHIRNLTLADLNPSPLAHRMWSLISTVAVFLEPFFRPLIRTYVVACLRIGIQLLPMLSQALSFDLQSVVLTFAAVPEAKIVAEQISIHASVDFTQLEPVLDLVEMEEAPRPRDPRKASGMSIWKRRLTESFHRSLDRAWGMTKGTAAIALKIHNISGTSPGSSLDNGIMIPFLLSTGVIDLSAKLQFSPRAGTVEPHSFDMKLATGHCSAKVDTLNALLKKLIPDSTRGAPASTVPTSVYPSSPCVDTPTSSFPFSRTQPSPNFSSALPTSLTPNFSPTSTPPLSSMGQLFSSKPLTSPIKALSAKMRPRSRYHTQPCFRLKSAKNSSLLSILKRVEVSVASIALSVSPDIATGPYKAVIQDAQVTIDQSDHNQHDLQRQFLGRNATCESFDAESYAIRLSLRETTIERQRKQGCSRLLKLGVIEVSTLVHQWPSPWLVTSPFIRGDPNAALLAIQMKVEGIEVVEQLDHVRQLIDDIQDLQLKTQGAPPPSLPAPLMVPRISFAMECGPIFGRIIYQVSDSTSCNAMEMRTRGFTASLQSNYTHSLMRQTFPGTSDVPVRLECNIYYGLEPTFFRTRLQWNSDGKAGNHSPQDKFMDDPPMLSIGMVELFGTIQGFAEVDVVSGVAIVDRTSLISDLHLSIETICIEFWHQVVVDSFHHLLSILPEKAPSTVTASPTKFNRLPVGLAAKVAVSRLVVFVTAPDINPGDKSELSRGLALRAGVGVEYCSLHTSHDYWFEDHRRTQTRTQLSLPAEPTVDAITAARASGSSQDVSAFIKIRTSDLILKSAIATQFEPDEPAIAGREDVIKSPHEFLCVGAVQTDVCLSYKDSSSSSQATDTCNVSIHIPDIRADFQLVHIYSVLLALQTLRSLSPPLPPRHTNEIPLNPSYHKVQFMIQTNITVVQVLWALPQKIMVTRIDGLTAHLASDGPPRLRMHKAVALVPLPSQANRWEDISTTRKWGELIDLHVWEICFSPHAGSLSAAIEGESLRLRIPPGFVVADLIYDAIVTVKALRHIAHMATVGCYSDMPPPEPEGPKIVPHLTFRLNYVCLEALDDPFESKLSLIWQAGAEAVRQRVDREEAFLAKVAAIQAAEPGMSPEPLVSKIEHDYQFGAKHSISIQEARKRLDDVHALDWTLRLEKLRERRSKEEGSVLHKVYGTYPSLSSTPIPDLVSPEPLIAAPPLLRVALHNLSLTVSPPSFPTKRLADFLHDQGGGVPKNTLFSLLIPMHIHFTLSSLQITLRDHPLPLVHIPSHSDPGTTSWTFDSDLVVGEEMGTSKSVDWVTCPIIEKDHALHGEAPLSIKVPKTIMPIKTYANPVVKVNTSATTVLSWGVSYGPVIQDVMRIVETLTTPQRDSSPPIGFWDKMRLVFHWSIKVTFASDVQLYLKGSRDPHSTNDVGAGFVLSWQGNPEIHIAHPNEQRELIQVMSDVMLIAVPDFEHISPSVHTPHHHRAWERTKRFQKVCAQLSSGVRYGIGFVPERSCGPECTKCRGTPFHRNCRHFNFRPHFEVKLERKIGTPIEKGPEDSFNGFRSDFVHLSVSLASSIKPSQLESSREFSSLHLTPKIFAHFWSWWALFDGVLSLPVRQGTYHPTRPISPKLSRHIATIKYRISVPRLYFMHGYMDNSRETWVDGVTSWVGVKGMVDEIQADMHQREEELIVPGAVPNTTKVLRRKPFYAAQVLMRGLDLRTLLATFVDPMKQEVLMTAPSQRSNYRKHTELPLTPSSSWWYDLKDFVELDWDAPTAPTLHLLPLATCPRFTYFKQKSAGVNDTESSKFGSEKSHGCFLGEEPSVSQTQMSLALARAQELRQTVETEHTLQKKGRKGLLNVAATEKMIILLEKYAKALRDSESGSNDPSAQSYCMVSEIVSPAEWAEFENVYQIHCPSILMDDAIRDIMMQYYYCSRARRGIEYHMSTRAVKFIRDQANAALAVAREEVNQDRVNISAAQVAASALLKLLKGDSTKSSIDLMREKNYVHPSQPDPLEGWDEGVSLRKSHCCLLLKPQIVLRGESTKDTCVVAAAQAKLQSFAIMDVSNLDDPVSGKVMSRNYTTLSGLQSFSPTHTELGSAIVPLEVLIDLRCESSRFERIVPQTDATFHYDKFNRLRLRNQVTSIATRVSTESTATANNHLQAQTDLIRVHIPRFTVTANEEHFQAISNILTKLLLFSDAAHKTRTEKLETLIFTYDFTDLVTAANVVTSLQCRLRDALETDRMTARNSRRLGGNDTKLSLLKLRAHIFHLAEELNLLFDAIKLAQDRFNDQSEQNSALLLHTSSSEISWKMLDERRNLLSKLVVQNIDFRWLSRQDSSTVNHLAVGNLTAFDGSRYAIWAEILSKHDEPANHPLLKRGLFLLADWTVLAPVGGITIYESFELSFHPLRLQIDAKVGRRIMEYLWPDRKQRIMEVEGAGSQSPFPQIQVAQSPVSPVPSRSSLDSPRALHNFRNAEDSNGNNLVLPLRRLGTSRSFTDLRSTRDYTFLFQRNQSSDSIDNVPSAPFLGPPFLTTSNESDADVIIRKAGDAAEMKTRSSQKSFVLVRVSRQVGPLHLYSEGSFECHDARIRTRELEYRNQTWSFEELVNQFIPSNLSWRGWVKMAFHQPLLPVLPVAKELISKTKWTKGGSQAHENLQRLLHSDEDPQLDWMEEKKRTLPLVPNRGWRNGMWSKTDLAPDVAPALSTEAEALPKAEGSTGRKRVMSLFRRGTKSGSKEGMDGG</sequence>
<dbReference type="InterPro" id="IPR019415">
    <property type="entry name" value="FMP27_SW_RBG"/>
</dbReference>
<dbReference type="OrthoDB" id="1562405at2759"/>
<name>B0CYI7_LACBS</name>
<feature type="region of interest" description="Disordered" evidence="1">
    <location>
        <begin position="2857"/>
        <end position="2888"/>
    </location>
</feature>
<evidence type="ECO:0000313" key="6">
    <source>
        <dbReference type="Proteomes" id="UP000001194"/>
    </source>
</evidence>
<dbReference type="PANTHER" id="PTHR15678:SF6">
    <property type="entry name" value="BRIDGE-LIKE LIPID TRANSFER PROTEIN FAMILY MEMBER 2"/>
    <property type="match status" value="1"/>
</dbReference>
<dbReference type="PANTHER" id="PTHR15678">
    <property type="entry name" value="ANTIGEN MLAA-22-RELATED"/>
    <property type="match status" value="1"/>
</dbReference>
<dbReference type="EMBL" id="DS547094">
    <property type="protein sequence ID" value="EDR12459.1"/>
    <property type="molecule type" value="Genomic_DNA"/>
</dbReference>
<dbReference type="InterPro" id="IPR019449">
    <property type="entry name" value="FMP27_WPPW_RBG"/>
</dbReference>
<dbReference type="SMART" id="SM01215">
    <property type="entry name" value="Fmp27_SW"/>
    <property type="match status" value="1"/>
</dbReference>
<dbReference type="SMART" id="SM01214">
    <property type="entry name" value="Fmp27_GFWDK"/>
    <property type="match status" value="1"/>
</dbReference>
<feature type="domain" description="FMP27 SW motif-containing RBG unit" evidence="3">
    <location>
        <begin position="1298"/>
        <end position="1402"/>
    </location>
</feature>
<dbReference type="Pfam" id="PF10344">
    <property type="entry name" value="Hobbit"/>
    <property type="match status" value="1"/>
</dbReference>
<protein>
    <submittedName>
        <fullName evidence="5">Predicted protein</fullName>
    </submittedName>
</protein>
<evidence type="ECO:0000313" key="5">
    <source>
        <dbReference type="EMBL" id="EDR12459.1"/>
    </source>
</evidence>
<feature type="domain" description="FMP27 WPPW motif-containing RBG unit" evidence="4">
    <location>
        <begin position="1816"/>
        <end position="2253"/>
    </location>
</feature>
<reference evidence="5 6" key="1">
    <citation type="journal article" date="2008" name="Nature">
        <title>The genome of Laccaria bicolor provides insights into mycorrhizal symbiosis.</title>
        <authorList>
            <person name="Martin F."/>
            <person name="Aerts A."/>
            <person name="Ahren D."/>
            <person name="Brun A."/>
            <person name="Danchin E.G.J."/>
            <person name="Duchaussoy F."/>
            <person name="Gibon J."/>
            <person name="Kohler A."/>
            <person name="Lindquist E."/>
            <person name="Pereda V."/>
            <person name="Salamov A."/>
            <person name="Shapiro H.J."/>
            <person name="Wuyts J."/>
            <person name="Blaudez D."/>
            <person name="Buee M."/>
            <person name="Brokstein P."/>
            <person name="Canbaeck B."/>
            <person name="Cohen D."/>
            <person name="Courty P.E."/>
            <person name="Coutinho P.M."/>
            <person name="Delaruelle C."/>
            <person name="Detter J.C."/>
            <person name="Deveau A."/>
            <person name="DiFazio S."/>
            <person name="Duplessis S."/>
            <person name="Fraissinet-Tachet L."/>
            <person name="Lucic E."/>
            <person name="Frey-Klett P."/>
            <person name="Fourrey C."/>
            <person name="Feussner I."/>
            <person name="Gay G."/>
            <person name="Grimwood J."/>
            <person name="Hoegger P.J."/>
            <person name="Jain P."/>
            <person name="Kilaru S."/>
            <person name="Labbe J."/>
            <person name="Lin Y.C."/>
            <person name="Legue V."/>
            <person name="Le Tacon F."/>
            <person name="Marmeisse R."/>
            <person name="Melayah D."/>
            <person name="Montanini B."/>
            <person name="Muratet M."/>
            <person name="Nehls U."/>
            <person name="Niculita-Hirzel H."/>
            <person name="Oudot-Le Secq M.P."/>
            <person name="Peter M."/>
            <person name="Quesneville H."/>
            <person name="Rajashekar B."/>
            <person name="Reich M."/>
            <person name="Rouhier N."/>
            <person name="Schmutz J."/>
            <person name="Yin T."/>
            <person name="Chalot M."/>
            <person name="Henrissat B."/>
            <person name="Kuees U."/>
            <person name="Lucas S."/>
            <person name="Van de Peer Y."/>
            <person name="Podila G.K."/>
            <person name="Polle A."/>
            <person name="Pukkila P.J."/>
            <person name="Richardson P.M."/>
            <person name="Rouze P."/>
            <person name="Sanders I.R."/>
            <person name="Stajich J.E."/>
            <person name="Tunlid A."/>
            <person name="Tuskan G."/>
            <person name="Grigoriev I.V."/>
        </authorList>
    </citation>
    <scope>NUCLEOTIDE SEQUENCE [LARGE SCALE GENOMIC DNA]</scope>
    <source>
        <strain evidence="6">S238N-H82 / ATCC MYA-4686</strain>
    </source>
</reference>
<dbReference type="HOGENOM" id="CLU_000202_1_0_1"/>
<accession>B0CYI7</accession>
<dbReference type="KEGG" id="lbc:LACBIDRAFT_311880"/>
<organism evidence="6">
    <name type="scientific">Laccaria bicolor (strain S238N-H82 / ATCC MYA-4686)</name>
    <name type="common">Bicoloured deceiver</name>
    <name type="synonym">Laccaria laccata var. bicolor</name>
    <dbReference type="NCBI Taxonomy" id="486041"/>
    <lineage>
        <taxon>Eukaryota</taxon>
        <taxon>Fungi</taxon>
        <taxon>Dikarya</taxon>
        <taxon>Basidiomycota</taxon>
        <taxon>Agaricomycotina</taxon>
        <taxon>Agaricomycetes</taxon>
        <taxon>Agaricomycetidae</taxon>
        <taxon>Agaricales</taxon>
        <taxon>Agaricineae</taxon>
        <taxon>Hydnangiaceae</taxon>
        <taxon>Laccaria</taxon>
    </lineage>
</organism>
<proteinExistence type="predicted"/>
<evidence type="ECO:0000259" key="2">
    <source>
        <dbReference type="SMART" id="SM01214"/>
    </source>
</evidence>
<dbReference type="STRING" id="486041.B0CYI7"/>
<dbReference type="SMART" id="SM01216">
    <property type="entry name" value="Fmp27_WPPW"/>
    <property type="match status" value="1"/>
</dbReference>
<dbReference type="InParanoid" id="B0CYI7"/>
<keyword evidence="6" id="KW-1185">Reference proteome</keyword>
<feature type="domain" description="FMP27/BLTP2/Hobbit GFWDK motif-containing RBG unit" evidence="2">
    <location>
        <begin position="1420"/>
        <end position="1572"/>
    </location>
</feature>
<dbReference type="GeneID" id="6072358"/>
<evidence type="ECO:0000259" key="3">
    <source>
        <dbReference type="SMART" id="SM01215"/>
    </source>
</evidence>
<dbReference type="RefSeq" id="XP_001876723.1">
    <property type="nucleotide sequence ID" value="XM_001876688.1"/>
</dbReference>